<dbReference type="NCBIfam" id="TIGR00254">
    <property type="entry name" value="GGDEF"/>
    <property type="match status" value="1"/>
</dbReference>
<feature type="domain" description="GGDEF" evidence="3">
    <location>
        <begin position="1"/>
        <end position="109"/>
    </location>
</feature>
<evidence type="ECO:0000313" key="5">
    <source>
        <dbReference type="Proteomes" id="UP000319449"/>
    </source>
</evidence>
<name>A0A562V8U3_9BACT</name>
<comment type="catalytic activity">
    <reaction evidence="2">
        <text>2 GTP = 3',3'-c-di-GMP + 2 diphosphate</text>
        <dbReference type="Rhea" id="RHEA:24898"/>
        <dbReference type="ChEBI" id="CHEBI:33019"/>
        <dbReference type="ChEBI" id="CHEBI:37565"/>
        <dbReference type="ChEBI" id="CHEBI:58805"/>
        <dbReference type="EC" id="2.7.7.65"/>
    </reaction>
</comment>
<dbReference type="GO" id="GO:0043709">
    <property type="term" value="P:cell adhesion involved in single-species biofilm formation"/>
    <property type="evidence" value="ECO:0007669"/>
    <property type="project" value="TreeGrafter"/>
</dbReference>
<gene>
    <name evidence="4" type="ORF">JN12_03494</name>
</gene>
<dbReference type="GO" id="GO:1902201">
    <property type="term" value="P:negative regulation of bacterial-type flagellum-dependent cell motility"/>
    <property type="evidence" value="ECO:0007669"/>
    <property type="project" value="TreeGrafter"/>
</dbReference>
<dbReference type="Gene3D" id="3.30.70.270">
    <property type="match status" value="1"/>
</dbReference>
<dbReference type="EC" id="2.7.7.65" evidence="1"/>
<comment type="caution">
    <text evidence="4">The sequence shown here is derived from an EMBL/GenBank/DDBJ whole genome shotgun (WGS) entry which is preliminary data.</text>
</comment>
<dbReference type="GO" id="GO:0005886">
    <property type="term" value="C:plasma membrane"/>
    <property type="evidence" value="ECO:0007669"/>
    <property type="project" value="TreeGrafter"/>
</dbReference>
<dbReference type="PANTHER" id="PTHR45138:SF9">
    <property type="entry name" value="DIGUANYLATE CYCLASE DGCM-RELATED"/>
    <property type="match status" value="1"/>
</dbReference>
<dbReference type="InterPro" id="IPR000160">
    <property type="entry name" value="GGDEF_dom"/>
</dbReference>
<evidence type="ECO:0000313" key="4">
    <source>
        <dbReference type="EMBL" id="TWJ14319.1"/>
    </source>
</evidence>
<evidence type="ECO:0000259" key="3">
    <source>
        <dbReference type="PROSITE" id="PS50887"/>
    </source>
</evidence>
<dbReference type="PROSITE" id="PS50887">
    <property type="entry name" value="GGDEF"/>
    <property type="match status" value="1"/>
</dbReference>
<accession>A0A562V8U3</accession>
<dbReference type="SMART" id="SM00267">
    <property type="entry name" value="GGDEF"/>
    <property type="match status" value="1"/>
</dbReference>
<protein>
    <recommendedName>
        <fullName evidence="1">diguanylate cyclase</fullName>
        <ecNumber evidence="1">2.7.7.65</ecNumber>
    </recommendedName>
</protein>
<evidence type="ECO:0000256" key="1">
    <source>
        <dbReference type="ARBA" id="ARBA00012528"/>
    </source>
</evidence>
<dbReference type="InterPro" id="IPR029787">
    <property type="entry name" value="Nucleotide_cyclase"/>
</dbReference>
<dbReference type="SUPFAM" id="SSF55073">
    <property type="entry name" value="Nucleotide cyclase"/>
    <property type="match status" value="1"/>
</dbReference>
<proteinExistence type="predicted"/>
<dbReference type="CDD" id="cd01949">
    <property type="entry name" value="GGDEF"/>
    <property type="match status" value="1"/>
</dbReference>
<reference evidence="4 5" key="1">
    <citation type="submission" date="2019-07" db="EMBL/GenBank/DDBJ databases">
        <title>Genomic Encyclopedia of Archaeal and Bacterial Type Strains, Phase II (KMG-II): from individual species to whole genera.</title>
        <authorList>
            <person name="Goeker M."/>
        </authorList>
    </citation>
    <scope>NUCLEOTIDE SEQUENCE [LARGE SCALE GENOMIC DNA]</scope>
    <source>
        <strain evidence="4 5">ATCC BAA-1139</strain>
    </source>
</reference>
<dbReference type="Pfam" id="PF00990">
    <property type="entry name" value="GGDEF"/>
    <property type="match status" value="1"/>
</dbReference>
<dbReference type="InterPro" id="IPR043128">
    <property type="entry name" value="Rev_trsase/Diguanyl_cyclase"/>
</dbReference>
<keyword evidence="5" id="KW-1185">Reference proteome</keyword>
<dbReference type="GO" id="GO:0052621">
    <property type="term" value="F:diguanylate cyclase activity"/>
    <property type="evidence" value="ECO:0007669"/>
    <property type="project" value="UniProtKB-EC"/>
</dbReference>
<sequence>MVLRLTAGKMHSLMRSYDVIGRYGGEEFLVILPECCPECAAAFAERLRLCVSSDSIDTPEGRIPVTISLGVTVSSKERKNDADSLVKAADKALYRAKENGRNRVEPAHDEGMMA</sequence>
<evidence type="ECO:0000256" key="2">
    <source>
        <dbReference type="ARBA" id="ARBA00034247"/>
    </source>
</evidence>
<dbReference type="Proteomes" id="UP000319449">
    <property type="component" value="Unassembled WGS sequence"/>
</dbReference>
<dbReference type="AlphaFoldDB" id="A0A562V8U3"/>
<dbReference type="PANTHER" id="PTHR45138">
    <property type="entry name" value="REGULATORY COMPONENTS OF SENSORY TRANSDUCTION SYSTEM"/>
    <property type="match status" value="1"/>
</dbReference>
<dbReference type="InterPro" id="IPR050469">
    <property type="entry name" value="Diguanylate_Cyclase"/>
</dbReference>
<dbReference type="EMBL" id="VLLN01000029">
    <property type="protein sequence ID" value="TWJ14319.1"/>
    <property type="molecule type" value="Genomic_DNA"/>
</dbReference>
<organism evidence="4 5">
    <name type="scientific">Geobacter argillaceus</name>
    <dbReference type="NCBI Taxonomy" id="345631"/>
    <lineage>
        <taxon>Bacteria</taxon>
        <taxon>Pseudomonadati</taxon>
        <taxon>Thermodesulfobacteriota</taxon>
        <taxon>Desulfuromonadia</taxon>
        <taxon>Geobacterales</taxon>
        <taxon>Geobacteraceae</taxon>
        <taxon>Geobacter</taxon>
    </lineage>
</organism>